<dbReference type="InterPro" id="IPR036899">
    <property type="entry name" value="Ribosomal_uL13_sf"/>
</dbReference>
<evidence type="ECO:0008006" key="2">
    <source>
        <dbReference type="Google" id="ProtNLM"/>
    </source>
</evidence>
<name>A0A645HHM0_9ZZZZ</name>
<dbReference type="SUPFAM" id="SSF52161">
    <property type="entry name" value="Ribosomal protein L13"/>
    <property type="match status" value="1"/>
</dbReference>
<accession>A0A645HHM0</accession>
<organism evidence="1">
    <name type="scientific">bioreactor metagenome</name>
    <dbReference type="NCBI Taxonomy" id="1076179"/>
    <lineage>
        <taxon>unclassified sequences</taxon>
        <taxon>metagenomes</taxon>
        <taxon>ecological metagenomes</taxon>
    </lineage>
</organism>
<gene>
    <name evidence="1" type="ORF">SDC9_186045</name>
</gene>
<comment type="caution">
    <text evidence="1">The sequence shown here is derived from an EMBL/GenBank/DDBJ whole genome shotgun (WGS) entry which is preliminary data.</text>
</comment>
<sequence length="31" mass="3588">MASIMTQKTYMAKPAEVKRKWYLVDAQGKTL</sequence>
<reference evidence="1" key="1">
    <citation type="submission" date="2019-08" db="EMBL/GenBank/DDBJ databases">
        <authorList>
            <person name="Kucharzyk K."/>
            <person name="Murdoch R.W."/>
            <person name="Higgins S."/>
            <person name="Loffler F."/>
        </authorList>
    </citation>
    <scope>NUCLEOTIDE SEQUENCE</scope>
</reference>
<protein>
    <recommendedName>
        <fullName evidence="2">50S ribosomal protein L13</fullName>
    </recommendedName>
</protein>
<dbReference type="EMBL" id="VSSQ01093805">
    <property type="protein sequence ID" value="MPN38521.1"/>
    <property type="molecule type" value="Genomic_DNA"/>
</dbReference>
<dbReference type="GO" id="GO:0003735">
    <property type="term" value="F:structural constituent of ribosome"/>
    <property type="evidence" value="ECO:0007669"/>
    <property type="project" value="InterPro"/>
</dbReference>
<dbReference type="GO" id="GO:0005840">
    <property type="term" value="C:ribosome"/>
    <property type="evidence" value="ECO:0007669"/>
    <property type="project" value="InterPro"/>
</dbReference>
<evidence type="ECO:0000313" key="1">
    <source>
        <dbReference type="EMBL" id="MPN38521.1"/>
    </source>
</evidence>
<dbReference type="GO" id="GO:0006412">
    <property type="term" value="P:translation"/>
    <property type="evidence" value="ECO:0007669"/>
    <property type="project" value="InterPro"/>
</dbReference>
<dbReference type="AlphaFoldDB" id="A0A645HHM0"/>
<proteinExistence type="predicted"/>